<evidence type="ECO:0000259" key="1">
    <source>
        <dbReference type="Pfam" id="PF04909"/>
    </source>
</evidence>
<dbReference type="InterPro" id="IPR006680">
    <property type="entry name" value="Amidohydro-rel"/>
</dbReference>
<dbReference type="SUPFAM" id="SSF51556">
    <property type="entry name" value="Metallo-dependent hydrolases"/>
    <property type="match status" value="1"/>
</dbReference>
<evidence type="ECO:0000313" key="3">
    <source>
        <dbReference type="Proteomes" id="UP001519287"/>
    </source>
</evidence>
<dbReference type="EMBL" id="JAGGLB010000001">
    <property type="protein sequence ID" value="MBP1988564.1"/>
    <property type="molecule type" value="Genomic_DNA"/>
</dbReference>
<name>A0ABS4ILZ7_9BACL</name>
<proteinExistence type="predicted"/>
<keyword evidence="2" id="KW-0378">Hydrolase</keyword>
<feature type="domain" description="Amidohydrolase-related" evidence="1">
    <location>
        <begin position="273"/>
        <end position="438"/>
    </location>
</feature>
<dbReference type="InterPro" id="IPR032466">
    <property type="entry name" value="Metal_Hydrolase"/>
</dbReference>
<comment type="caution">
    <text evidence="2">The sequence shown here is derived from an EMBL/GenBank/DDBJ whole genome shotgun (WGS) entry which is preliminary data.</text>
</comment>
<dbReference type="PANTHER" id="PTHR43383:SF2">
    <property type="entry name" value="AMIDOHYDROLASE 2 FAMILY PROTEIN"/>
    <property type="match status" value="1"/>
</dbReference>
<keyword evidence="3" id="KW-1185">Reference proteome</keyword>
<reference evidence="2 3" key="1">
    <citation type="submission" date="2021-03" db="EMBL/GenBank/DDBJ databases">
        <title>Genomic Encyclopedia of Type Strains, Phase IV (KMG-IV): sequencing the most valuable type-strain genomes for metagenomic binning, comparative biology and taxonomic classification.</title>
        <authorList>
            <person name="Goeker M."/>
        </authorList>
    </citation>
    <scope>NUCLEOTIDE SEQUENCE [LARGE SCALE GENOMIC DNA]</scope>
    <source>
        <strain evidence="2 3">DSM 26048</strain>
    </source>
</reference>
<dbReference type="PANTHER" id="PTHR43383">
    <property type="entry name" value="NODULIN 6"/>
    <property type="match status" value="1"/>
</dbReference>
<protein>
    <submittedName>
        <fullName evidence="2">TIM-barrel fold metal-dependent hydrolase</fullName>
    </submittedName>
</protein>
<dbReference type="RefSeq" id="WP_209968635.1">
    <property type="nucleotide sequence ID" value="NZ_JAGGLB010000001.1"/>
</dbReference>
<dbReference type="GO" id="GO:0016787">
    <property type="term" value="F:hydrolase activity"/>
    <property type="evidence" value="ECO:0007669"/>
    <property type="project" value="UniProtKB-KW"/>
</dbReference>
<dbReference type="Gene3D" id="3.20.20.140">
    <property type="entry name" value="Metal-dependent hydrolases"/>
    <property type="match status" value="1"/>
</dbReference>
<sequence>MSSHYDSLRLIIESLPVIDSHDHIIHPDIMTHGRNQDMSIPISLLIETITGPENRIALLSSGMPASLLNDIVSGRMETIASRKSLLHYMHNIENTVSYNWMARGMEELYGFDVRKLNENNWDSLENRMQKAYENRYEWMVEVFDRLQIRTSLLNMGTDAGAYYYGGYLQQLSQADLASDQRCFTRIATFDSYAMDPFAAVTEKYAQLVNVSYNSLEEYEIFLEKLADFFVTKYSVKGFKFSEAYFRRLDYDEIDKETARKAFKKERTEEEKKQLSNYISYRILELAEKHQIPVQFHTGMRWGELSLQDLNPIYMEGTLKRFPNVNFEFMHGGYPHLGEMSVIAANTPNVFINMSYLTIISYEAAAQWLSVCLDMVPSNKITFGCDVFHLETLYGGTMYVKDLIAKVLIQKIENRLLTEEQAVSIAGKLLHDNANRLFSLGFTCLN</sequence>
<dbReference type="Proteomes" id="UP001519287">
    <property type="component" value="Unassembled WGS sequence"/>
</dbReference>
<evidence type="ECO:0000313" key="2">
    <source>
        <dbReference type="EMBL" id="MBP1988564.1"/>
    </source>
</evidence>
<organism evidence="2 3">
    <name type="scientific">Paenibacillus eucommiae</name>
    <dbReference type="NCBI Taxonomy" id="1355755"/>
    <lineage>
        <taxon>Bacteria</taxon>
        <taxon>Bacillati</taxon>
        <taxon>Bacillota</taxon>
        <taxon>Bacilli</taxon>
        <taxon>Bacillales</taxon>
        <taxon>Paenibacillaceae</taxon>
        <taxon>Paenibacillus</taxon>
    </lineage>
</organism>
<dbReference type="Pfam" id="PF04909">
    <property type="entry name" value="Amidohydro_2"/>
    <property type="match status" value="1"/>
</dbReference>
<accession>A0ABS4ILZ7</accession>
<gene>
    <name evidence="2" type="ORF">J2Z66_000159</name>
</gene>